<gene>
    <name evidence="1" type="ORF">WJX74_009059</name>
</gene>
<evidence type="ECO:0000313" key="2">
    <source>
        <dbReference type="Proteomes" id="UP001438707"/>
    </source>
</evidence>
<sequence>MSSDTLVKLALTDPEVAYARWRVRVDELPSEFQNVPNQPTPTAAQLVAALQEEPYGEQLSRFVNTAERLSKPSKCGQSYRLGPYADVEPQDLPWKRRISEGG</sequence>
<comment type="caution">
    <text evidence="1">The sequence shown here is derived from an EMBL/GenBank/DDBJ whole genome shotgun (WGS) entry which is preliminary data.</text>
</comment>
<protein>
    <submittedName>
        <fullName evidence="1">Uncharacterized protein</fullName>
    </submittedName>
</protein>
<organism evidence="1 2">
    <name type="scientific">Apatococcus lobatus</name>
    <dbReference type="NCBI Taxonomy" id="904363"/>
    <lineage>
        <taxon>Eukaryota</taxon>
        <taxon>Viridiplantae</taxon>
        <taxon>Chlorophyta</taxon>
        <taxon>core chlorophytes</taxon>
        <taxon>Trebouxiophyceae</taxon>
        <taxon>Chlorellales</taxon>
        <taxon>Chlorellaceae</taxon>
        <taxon>Apatococcus</taxon>
    </lineage>
</organism>
<dbReference type="AlphaFoldDB" id="A0AAW1QCR1"/>
<evidence type="ECO:0000313" key="1">
    <source>
        <dbReference type="EMBL" id="KAK9818967.1"/>
    </source>
</evidence>
<accession>A0AAW1QCR1</accession>
<keyword evidence="2" id="KW-1185">Reference proteome</keyword>
<dbReference type="Proteomes" id="UP001438707">
    <property type="component" value="Unassembled WGS sequence"/>
</dbReference>
<name>A0AAW1QCR1_9CHLO</name>
<reference evidence="1 2" key="1">
    <citation type="journal article" date="2024" name="Nat. Commun.">
        <title>Phylogenomics reveals the evolutionary origins of lichenization in chlorophyte algae.</title>
        <authorList>
            <person name="Puginier C."/>
            <person name="Libourel C."/>
            <person name="Otte J."/>
            <person name="Skaloud P."/>
            <person name="Haon M."/>
            <person name="Grisel S."/>
            <person name="Petersen M."/>
            <person name="Berrin J.G."/>
            <person name="Delaux P.M."/>
            <person name="Dal Grande F."/>
            <person name="Keller J."/>
        </authorList>
    </citation>
    <scope>NUCLEOTIDE SEQUENCE [LARGE SCALE GENOMIC DNA]</scope>
    <source>
        <strain evidence="1 2">SAG 2145</strain>
    </source>
</reference>
<dbReference type="EMBL" id="JALJOS010000052">
    <property type="protein sequence ID" value="KAK9818967.1"/>
    <property type="molecule type" value="Genomic_DNA"/>
</dbReference>
<proteinExistence type="predicted"/>